<organism evidence="2 3">
    <name type="scientific">Siculibacillus lacustris</name>
    <dbReference type="NCBI Taxonomy" id="1549641"/>
    <lineage>
        <taxon>Bacteria</taxon>
        <taxon>Pseudomonadati</taxon>
        <taxon>Pseudomonadota</taxon>
        <taxon>Alphaproteobacteria</taxon>
        <taxon>Hyphomicrobiales</taxon>
        <taxon>Ancalomicrobiaceae</taxon>
        <taxon>Siculibacillus</taxon>
    </lineage>
</organism>
<dbReference type="AlphaFoldDB" id="A0A4Q9VPZ6"/>
<evidence type="ECO:0000313" key="3">
    <source>
        <dbReference type="Proteomes" id="UP000292781"/>
    </source>
</evidence>
<accession>A0A4Q9VPZ6</accession>
<comment type="caution">
    <text evidence="2">The sequence shown here is derived from an EMBL/GenBank/DDBJ whole genome shotgun (WGS) entry which is preliminary data.</text>
</comment>
<keyword evidence="1" id="KW-0732">Signal</keyword>
<name>A0A4Q9VPZ6_9HYPH</name>
<evidence type="ECO:0000256" key="1">
    <source>
        <dbReference type="SAM" id="SignalP"/>
    </source>
</evidence>
<feature type="signal peptide" evidence="1">
    <location>
        <begin position="1"/>
        <end position="31"/>
    </location>
</feature>
<evidence type="ECO:0000313" key="2">
    <source>
        <dbReference type="EMBL" id="TBW37580.1"/>
    </source>
</evidence>
<protein>
    <submittedName>
        <fullName evidence="2">Uncharacterized protein</fullName>
    </submittedName>
</protein>
<proteinExistence type="predicted"/>
<dbReference type="EMBL" id="SJFN01000014">
    <property type="protein sequence ID" value="TBW37580.1"/>
    <property type="molecule type" value="Genomic_DNA"/>
</dbReference>
<sequence>MTTTRRAGAGVAIAAAIAVTSVLCGGLPAAAKDATPVSAAFTVDVSLSPRALARLTQLREGIVVSALYYGEATRAARKKADEMGQIALGDEKALLPATGGRAAIRGANFDPRKVDWVVDRKAMVNINVFTARRSDPNNLLSCDLFDDALTLAVAGPIPISCKLIEEH</sequence>
<dbReference type="OrthoDB" id="7376398at2"/>
<dbReference type="Proteomes" id="UP000292781">
    <property type="component" value="Unassembled WGS sequence"/>
</dbReference>
<keyword evidence="3" id="KW-1185">Reference proteome</keyword>
<gene>
    <name evidence="2" type="ORF">EYW49_10745</name>
</gene>
<reference evidence="2 3" key="1">
    <citation type="submission" date="2019-02" db="EMBL/GenBank/DDBJ databases">
        <title>Siculibacillus lacustris gen. nov., sp. nov., a new rosette-forming bacterium isolated from a freshwater crater lake (Lake St. Ana, Romania).</title>
        <authorList>
            <person name="Felfoldi T."/>
            <person name="Marton Z."/>
            <person name="Szabo A."/>
            <person name="Mentes A."/>
            <person name="Boka K."/>
            <person name="Marialigeti K."/>
            <person name="Mathe I."/>
            <person name="Koncz M."/>
            <person name="Schumann P."/>
            <person name="Toth E."/>
        </authorList>
    </citation>
    <scope>NUCLEOTIDE SEQUENCE [LARGE SCALE GENOMIC DNA]</scope>
    <source>
        <strain evidence="2 3">SA-279</strain>
    </source>
</reference>
<dbReference type="RefSeq" id="WP_131309450.1">
    <property type="nucleotide sequence ID" value="NZ_SJFN01000014.1"/>
</dbReference>
<feature type="chain" id="PRO_5020880190" evidence="1">
    <location>
        <begin position="32"/>
        <end position="167"/>
    </location>
</feature>